<evidence type="ECO:0000313" key="4">
    <source>
        <dbReference type="Proteomes" id="UP000247832"/>
    </source>
</evidence>
<dbReference type="Proteomes" id="UP000247832">
    <property type="component" value="Unassembled WGS sequence"/>
</dbReference>
<dbReference type="SMART" id="SM00062">
    <property type="entry name" value="PBPb"/>
    <property type="match status" value="1"/>
</dbReference>
<name>A0A2V5LEK0_9MICC</name>
<evidence type="ECO:0000313" key="3">
    <source>
        <dbReference type="EMBL" id="PYI64700.1"/>
    </source>
</evidence>
<accession>A0A2V5LEK0</accession>
<dbReference type="AlphaFoldDB" id="A0A2V5LEK0"/>
<feature type="domain" description="Solute-binding protein family 3/N-terminal" evidence="2">
    <location>
        <begin position="67"/>
        <end position="297"/>
    </location>
</feature>
<dbReference type="Gene3D" id="3.40.190.10">
    <property type="entry name" value="Periplasmic binding protein-like II"/>
    <property type="match status" value="2"/>
</dbReference>
<dbReference type="InterPro" id="IPR001638">
    <property type="entry name" value="Solute-binding_3/MltF_N"/>
</dbReference>
<dbReference type="PANTHER" id="PTHR35936:SF17">
    <property type="entry name" value="ARGININE-BINDING EXTRACELLULAR PROTEIN ARTP"/>
    <property type="match status" value="1"/>
</dbReference>
<keyword evidence="4" id="KW-1185">Reference proteome</keyword>
<keyword evidence="1" id="KW-0732">Signal</keyword>
<organism evidence="3 4">
    <name type="scientific">Arthrobacter livingstonensis</name>
    <dbReference type="NCBI Taxonomy" id="670078"/>
    <lineage>
        <taxon>Bacteria</taxon>
        <taxon>Bacillati</taxon>
        <taxon>Actinomycetota</taxon>
        <taxon>Actinomycetes</taxon>
        <taxon>Micrococcales</taxon>
        <taxon>Micrococcaceae</taxon>
        <taxon>Arthrobacter</taxon>
    </lineage>
</organism>
<dbReference type="PANTHER" id="PTHR35936">
    <property type="entry name" value="MEMBRANE-BOUND LYTIC MUREIN TRANSGLYCOSYLASE F"/>
    <property type="match status" value="1"/>
</dbReference>
<dbReference type="OrthoDB" id="8454826at2"/>
<evidence type="ECO:0000256" key="1">
    <source>
        <dbReference type="ARBA" id="ARBA00022729"/>
    </source>
</evidence>
<sequence length="303" mass="31005">MSQNHGTCSLRPAAHPPFRRFSMKHFFKTAAVASISVLALAGCSASTGGPAAAGNDLTPKGLVNAGQATLCIDPEYPPLEYYANGSGGDIVGFDADAGRALADYWGVKVKFEVTSFDGLMPGLQTGRCDMILGGLYTSPARLQVADAAPIMNAGPTALAAPGLAGDLKSKLDLCGRKVVAQAASSNAATVAAMGDECKAAGKAAPTLSEYPKTSDTVLAVLNGKADVLVETNVAAAYMVTQNKGKLEVAAQVFDPDTQFGVFSKKGGSLSPEIASAFKALKADGSLGKIAAKYNLDPTILDVK</sequence>
<evidence type="ECO:0000259" key="2">
    <source>
        <dbReference type="SMART" id="SM00062"/>
    </source>
</evidence>
<dbReference type="EMBL" id="QJVD01000042">
    <property type="protein sequence ID" value="PYI64700.1"/>
    <property type="molecule type" value="Genomic_DNA"/>
</dbReference>
<dbReference type="CDD" id="cd01004">
    <property type="entry name" value="PBP2_MidA_like"/>
    <property type="match status" value="1"/>
</dbReference>
<dbReference type="SUPFAM" id="SSF53850">
    <property type="entry name" value="Periplasmic binding protein-like II"/>
    <property type="match status" value="1"/>
</dbReference>
<reference evidence="3 4" key="1">
    <citation type="submission" date="2018-05" db="EMBL/GenBank/DDBJ databases">
        <title>Genetic diversity of glacier-inhabiting Cryobacterium bacteria in China and description of Cryobacterium mengkeensis sp. nov. and Arthrobacter glacialis sp. nov.</title>
        <authorList>
            <person name="Liu Q."/>
            <person name="Xin Y.-H."/>
        </authorList>
    </citation>
    <scope>NUCLEOTIDE SEQUENCE [LARGE SCALE GENOMIC DNA]</scope>
    <source>
        <strain evidence="3 4">LI2</strain>
    </source>
</reference>
<dbReference type="Pfam" id="PF00497">
    <property type="entry name" value="SBP_bac_3"/>
    <property type="match status" value="1"/>
</dbReference>
<proteinExistence type="predicted"/>
<protein>
    <recommendedName>
        <fullName evidence="2">Solute-binding protein family 3/N-terminal domain-containing protein</fullName>
    </recommendedName>
</protein>
<comment type="caution">
    <text evidence="3">The sequence shown here is derived from an EMBL/GenBank/DDBJ whole genome shotgun (WGS) entry which is preliminary data.</text>
</comment>
<gene>
    <name evidence="3" type="ORF">CVV68_21205</name>
</gene>